<dbReference type="Proteomes" id="UP001153709">
    <property type="component" value="Chromosome 6"/>
</dbReference>
<proteinExistence type="predicted"/>
<feature type="domain" description="Reverse transcriptase" evidence="1">
    <location>
        <begin position="1"/>
        <end position="176"/>
    </location>
</feature>
<dbReference type="PROSITE" id="PS50878">
    <property type="entry name" value="RT_POL"/>
    <property type="match status" value="1"/>
</dbReference>
<evidence type="ECO:0000313" key="2">
    <source>
        <dbReference type="EMBL" id="CAG9836021.1"/>
    </source>
</evidence>
<dbReference type="Pfam" id="PF00078">
    <property type="entry name" value="RVT_1"/>
    <property type="match status" value="1"/>
</dbReference>
<name>A0A9N9XEE5_DIABA</name>
<dbReference type="OrthoDB" id="6780181at2759"/>
<dbReference type="PANTHER" id="PTHR47027">
    <property type="entry name" value="REVERSE TRANSCRIPTASE DOMAIN-CONTAINING PROTEIN"/>
    <property type="match status" value="1"/>
</dbReference>
<keyword evidence="3" id="KW-1185">Reference proteome</keyword>
<protein>
    <recommendedName>
        <fullName evidence="1">Reverse transcriptase domain-containing protein</fullName>
    </recommendedName>
</protein>
<dbReference type="EMBL" id="OU898281">
    <property type="protein sequence ID" value="CAG9836021.1"/>
    <property type="molecule type" value="Genomic_DNA"/>
</dbReference>
<dbReference type="AlphaFoldDB" id="A0A9N9XEE5"/>
<evidence type="ECO:0000313" key="3">
    <source>
        <dbReference type="Proteomes" id="UP001153709"/>
    </source>
</evidence>
<evidence type="ECO:0000259" key="1">
    <source>
        <dbReference type="PROSITE" id="PS50878"/>
    </source>
</evidence>
<sequence length="176" mass="20402">MSHSLKLLLRIILNRIKQKCEDTMGNKQFGFREGLGTREALFSMLTLLQRSWEVQKPIYVCFIDFEKAFDRVQQGRLFEYLEIIGLDDKDLRLLQHLHWNQEASILVDDKETDKICIQRGLRQSCVLSPTLFNVYTEIIFNKALDGQCGVRIVGETINKIRYAGDTAIMAESIEDL</sequence>
<dbReference type="InterPro" id="IPR000477">
    <property type="entry name" value="RT_dom"/>
</dbReference>
<organism evidence="2 3">
    <name type="scientific">Diabrotica balteata</name>
    <name type="common">Banded cucumber beetle</name>
    <dbReference type="NCBI Taxonomy" id="107213"/>
    <lineage>
        <taxon>Eukaryota</taxon>
        <taxon>Metazoa</taxon>
        <taxon>Ecdysozoa</taxon>
        <taxon>Arthropoda</taxon>
        <taxon>Hexapoda</taxon>
        <taxon>Insecta</taxon>
        <taxon>Pterygota</taxon>
        <taxon>Neoptera</taxon>
        <taxon>Endopterygota</taxon>
        <taxon>Coleoptera</taxon>
        <taxon>Polyphaga</taxon>
        <taxon>Cucujiformia</taxon>
        <taxon>Chrysomeloidea</taxon>
        <taxon>Chrysomelidae</taxon>
        <taxon>Galerucinae</taxon>
        <taxon>Diabroticina</taxon>
        <taxon>Diabroticites</taxon>
        <taxon>Diabrotica</taxon>
    </lineage>
</organism>
<accession>A0A9N9XEE5</accession>
<gene>
    <name evidence="2" type="ORF">DIABBA_LOCUS9148</name>
</gene>
<reference evidence="2" key="1">
    <citation type="submission" date="2022-01" db="EMBL/GenBank/DDBJ databases">
        <authorList>
            <person name="King R."/>
        </authorList>
    </citation>
    <scope>NUCLEOTIDE SEQUENCE</scope>
</reference>
<dbReference type="PANTHER" id="PTHR47027:SF8">
    <property type="entry name" value="RIBONUCLEASE H"/>
    <property type="match status" value="1"/>
</dbReference>